<protein>
    <recommendedName>
        <fullName evidence="4">MinD-like ATPase involved in chromosome partitioning or flagellar assembly</fullName>
    </recommendedName>
</protein>
<dbReference type="InterPro" id="IPR027417">
    <property type="entry name" value="P-loop_NTPase"/>
</dbReference>
<feature type="compositionally biased region" description="Low complexity" evidence="1">
    <location>
        <begin position="258"/>
        <end position="270"/>
    </location>
</feature>
<feature type="region of interest" description="Disordered" evidence="1">
    <location>
        <begin position="248"/>
        <end position="270"/>
    </location>
</feature>
<comment type="caution">
    <text evidence="2">The sequence shown here is derived from an EMBL/GenBank/DDBJ whole genome shotgun (WGS) entry which is preliminary data.</text>
</comment>
<keyword evidence="3" id="KW-1185">Reference proteome</keyword>
<reference evidence="2" key="1">
    <citation type="submission" date="2017-12" db="EMBL/GenBank/DDBJ databases">
        <title>Sequencing the genomes of 1000 Actinobacteria strains.</title>
        <authorList>
            <person name="Klenk H.-P."/>
        </authorList>
    </citation>
    <scope>NUCLEOTIDE SEQUENCE [LARGE SCALE GENOMIC DNA]</scope>
    <source>
        <strain evidence="2">DSM 44228</strain>
    </source>
</reference>
<evidence type="ECO:0000256" key="1">
    <source>
        <dbReference type="SAM" id="MobiDB-lite"/>
    </source>
</evidence>
<evidence type="ECO:0000313" key="3">
    <source>
        <dbReference type="Proteomes" id="UP000233786"/>
    </source>
</evidence>
<sequence>MAVITMLSAKCSPGVTTAVAALATVWPHHLLVVDADPGGGDLLSGWVGQWWVDGRLTTSRGVVSFAAATRHLDAVPSEGLAGHVQEVPGHDHLRLLAGVTNRAQAGAIGEDGWRRLASAARDLTAHDRPDVLIDAGRWVPETPWALVTEADLVLVGVRPSLRHVSAALPLITALRELVPITRLGAAVSATTSREADGVARALGIPVGLELPDDPAAARVLSDGCAHSLKPRHCALLRTSRMAARRLHVRLTPPPPPNTTVTNGVVQEGAA</sequence>
<dbReference type="SUPFAM" id="SSF52540">
    <property type="entry name" value="P-loop containing nucleoside triphosphate hydrolases"/>
    <property type="match status" value="1"/>
</dbReference>
<dbReference type="Gene3D" id="3.40.50.300">
    <property type="entry name" value="P-loop containing nucleotide triphosphate hydrolases"/>
    <property type="match status" value="1"/>
</dbReference>
<name>A0A2N3Y760_SACSN</name>
<gene>
    <name evidence="2" type="ORF">A8926_6885</name>
</gene>
<dbReference type="STRING" id="994479.GCA_000194155_04906"/>
<dbReference type="RefSeq" id="WP_010310273.1">
    <property type="nucleotide sequence ID" value="NZ_CP061007.1"/>
</dbReference>
<evidence type="ECO:0008006" key="4">
    <source>
        <dbReference type="Google" id="ProtNLM"/>
    </source>
</evidence>
<evidence type="ECO:0000313" key="2">
    <source>
        <dbReference type="EMBL" id="PKW18757.1"/>
    </source>
</evidence>
<dbReference type="AlphaFoldDB" id="A0A2N3Y760"/>
<organism evidence="2 3">
    <name type="scientific">Saccharopolyspora spinosa</name>
    <dbReference type="NCBI Taxonomy" id="60894"/>
    <lineage>
        <taxon>Bacteria</taxon>
        <taxon>Bacillati</taxon>
        <taxon>Actinomycetota</taxon>
        <taxon>Actinomycetes</taxon>
        <taxon>Pseudonocardiales</taxon>
        <taxon>Pseudonocardiaceae</taxon>
        <taxon>Saccharopolyspora</taxon>
    </lineage>
</organism>
<proteinExistence type="predicted"/>
<dbReference type="Proteomes" id="UP000233786">
    <property type="component" value="Unassembled WGS sequence"/>
</dbReference>
<dbReference type="EMBL" id="PJNB01000001">
    <property type="protein sequence ID" value="PKW18757.1"/>
    <property type="molecule type" value="Genomic_DNA"/>
</dbReference>
<accession>A0A2N3Y760</accession>